<keyword evidence="2 4" id="KW-0560">Oxidoreductase</keyword>
<dbReference type="CDD" id="cd07133">
    <property type="entry name" value="ALDH_CALDH_CalB"/>
    <property type="match status" value="1"/>
</dbReference>
<dbReference type="PROSITE" id="PS00687">
    <property type="entry name" value="ALDEHYDE_DEHYDR_GLU"/>
    <property type="match status" value="1"/>
</dbReference>
<organism evidence="9 10">
    <name type="scientific">Rouxiella badensis</name>
    <dbReference type="NCBI Taxonomy" id="1646377"/>
    <lineage>
        <taxon>Bacteria</taxon>
        <taxon>Pseudomonadati</taxon>
        <taxon>Pseudomonadota</taxon>
        <taxon>Gammaproteobacteria</taxon>
        <taxon>Enterobacterales</taxon>
        <taxon>Yersiniaceae</taxon>
        <taxon>Rouxiella</taxon>
    </lineage>
</organism>
<dbReference type="PANTHER" id="PTHR43570">
    <property type="entry name" value="ALDEHYDE DEHYDROGENASE"/>
    <property type="match status" value="1"/>
</dbReference>
<dbReference type="InterPro" id="IPR029510">
    <property type="entry name" value="Ald_DH_CS_GLU"/>
</dbReference>
<name>A0A1X0WGP3_9GAMM</name>
<sequence length="475" mass="51754">MNNEFKNITIDQLPGVVATMKQAHIEAGPASLELRLDRLQRAERLLKENHQALAEAICADYGNRSRYQSLAADVGMSIKSLQHAQENVAQWMQTQENSEPMPGMQARIEFQPLGVVGIIVPWNFPLNLAFSPLAGVFAAGNRAIFKPSELTPKTSALLAQLVSQYFDSLELTTVLGEADVGAAFSAQKFDHLIFTGSTAVGRHVMRAAAENLVPVTLELGGKSPVLVAPDANLRTAVERTLTVKTFNAGQICMSPDYVLLPEGAQDEFVRHAREFMQQAFPTLQGNADYTSLVCDAHFERQIALLEDAKSKGATVVSLAPEGEVAYDAATRKMATVLVLNATDDMRVMQEEVFGPVLPLKSYQQEQEAVAYINAHPRPLAAYYFGDNAENQRRMADMTTSGGLVINDIMTHSSVESLPFGGVGPSGMGAYHGIHGFLRFSHAKAVVEQSPSGESSLRLRAPYGEKLEQLEQILSH</sequence>
<dbReference type="RefSeq" id="WP_084912383.1">
    <property type="nucleotide sequence ID" value="NZ_CP114062.1"/>
</dbReference>
<evidence type="ECO:0000256" key="4">
    <source>
        <dbReference type="PIRNR" id="PIRNR036492"/>
    </source>
</evidence>
<proteinExistence type="inferred from homology"/>
<dbReference type="STRING" id="1646377.BS640_08635"/>
<evidence type="ECO:0000259" key="8">
    <source>
        <dbReference type="Pfam" id="PF00171"/>
    </source>
</evidence>
<dbReference type="GO" id="GO:0004029">
    <property type="term" value="F:aldehyde dehydrogenase (NAD+) activity"/>
    <property type="evidence" value="ECO:0007669"/>
    <property type="project" value="TreeGrafter"/>
</dbReference>
<evidence type="ECO:0000313" key="9">
    <source>
        <dbReference type="EMBL" id="ORJ25942.1"/>
    </source>
</evidence>
<dbReference type="Pfam" id="PF00171">
    <property type="entry name" value="Aldedh"/>
    <property type="match status" value="1"/>
</dbReference>
<reference evidence="9 10" key="1">
    <citation type="journal article" date="2017" name="Int. J. Syst. Evol. Microbiol.">
        <title>Rouxiella badensis sp. nov. and Rouxiella silvae sp. nov. isolated from peat bog soil in Germany and emendation of the genus description.</title>
        <authorList>
            <person name="Le Fleche-Mateos A."/>
            <person name="Kugler J.H."/>
            <person name="Hansen S.H."/>
            <person name="Syldatk C."/>
            <person name="Hausmann R."/>
            <person name="Lomprez F."/>
            <person name="Vandenbogaert M."/>
            <person name="Manuguerra J.C."/>
            <person name="Grimont P.A."/>
        </authorList>
    </citation>
    <scope>NUCLEOTIDE SEQUENCE [LARGE SCALE GENOMIC DNA]</scope>
    <source>
        <strain evidence="9 10">DSM 100043</strain>
    </source>
</reference>
<protein>
    <recommendedName>
        <fullName evidence="4">Aldehyde dehydrogenase</fullName>
    </recommendedName>
</protein>
<dbReference type="InterPro" id="IPR012394">
    <property type="entry name" value="Aldehyde_DH_NAD(P)"/>
</dbReference>
<dbReference type="Gene3D" id="3.40.605.10">
    <property type="entry name" value="Aldehyde Dehydrogenase, Chain A, domain 1"/>
    <property type="match status" value="1"/>
</dbReference>
<evidence type="ECO:0000256" key="6">
    <source>
        <dbReference type="PROSITE-ProRule" id="PRU10007"/>
    </source>
</evidence>
<dbReference type="GeneID" id="93566393"/>
<accession>A0A1X0WGP3</accession>
<dbReference type="InterPro" id="IPR016163">
    <property type="entry name" value="Ald_DH_C"/>
</dbReference>
<dbReference type="SUPFAM" id="SSF53720">
    <property type="entry name" value="ALDH-like"/>
    <property type="match status" value="1"/>
</dbReference>
<dbReference type="InterPro" id="IPR016161">
    <property type="entry name" value="Ald_DH/histidinol_DH"/>
</dbReference>
<feature type="active site" evidence="5 6">
    <location>
        <position position="218"/>
    </location>
</feature>
<dbReference type="EMBL" id="MRWE01000011">
    <property type="protein sequence ID" value="ORJ25942.1"/>
    <property type="molecule type" value="Genomic_DNA"/>
</dbReference>
<evidence type="ECO:0000313" key="10">
    <source>
        <dbReference type="Proteomes" id="UP000192536"/>
    </source>
</evidence>
<dbReference type="AlphaFoldDB" id="A0A1X0WGP3"/>
<dbReference type="InterPro" id="IPR016162">
    <property type="entry name" value="Ald_DH_N"/>
</dbReference>
<keyword evidence="10" id="KW-1185">Reference proteome</keyword>
<dbReference type="GO" id="GO:0006081">
    <property type="term" value="P:aldehyde metabolic process"/>
    <property type="evidence" value="ECO:0007669"/>
    <property type="project" value="InterPro"/>
</dbReference>
<feature type="active site" evidence="5">
    <location>
        <position position="252"/>
    </location>
</feature>
<dbReference type="PANTHER" id="PTHR43570:SF20">
    <property type="entry name" value="ALDEHYDE DEHYDROGENASE ALDX-RELATED"/>
    <property type="match status" value="1"/>
</dbReference>
<evidence type="ECO:0000256" key="2">
    <source>
        <dbReference type="ARBA" id="ARBA00023002"/>
    </source>
</evidence>
<evidence type="ECO:0000256" key="3">
    <source>
        <dbReference type="ARBA" id="ARBA00023027"/>
    </source>
</evidence>
<evidence type="ECO:0000256" key="7">
    <source>
        <dbReference type="RuleBase" id="RU003345"/>
    </source>
</evidence>
<dbReference type="Gene3D" id="3.40.309.10">
    <property type="entry name" value="Aldehyde Dehydrogenase, Chain A, domain 2"/>
    <property type="match status" value="1"/>
</dbReference>
<dbReference type="GO" id="GO:0005737">
    <property type="term" value="C:cytoplasm"/>
    <property type="evidence" value="ECO:0007669"/>
    <property type="project" value="TreeGrafter"/>
</dbReference>
<feature type="domain" description="Aldehyde dehydrogenase" evidence="8">
    <location>
        <begin position="11"/>
        <end position="445"/>
    </location>
</feature>
<keyword evidence="3" id="KW-0520">NAD</keyword>
<dbReference type="Proteomes" id="UP000192536">
    <property type="component" value="Unassembled WGS sequence"/>
</dbReference>
<dbReference type="InterPro" id="IPR015590">
    <property type="entry name" value="Aldehyde_DH_dom"/>
</dbReference>
<comment type="similarity">
    <text evidence="1 4 7">Belongs to the aldehyde dehydrogenase family.</text>
</comment>
<gene>
    <name evidence="9" type="ORF">BS640_08635</name>
</gene>
<dbReference type="PIRSF" id="PIRSF036492">
    <property type="entry name" value="ALDH"/>
    <property type="match status" value="1"/>
</dbReference>
<evidence type="ECO:0000256" key="5">
    <source>
        <dbReference type="PIRSR" id="PIRSR036492-1"/>
    </source>
</evidence>
<comment type="caution">
    <text evidence="9">The sequence shown here is derived from an EMBL/GenBank/DDBJ whole genome shotgun (WGS) entry which is preliminary data.</text>
</comment>
<evidence type="ECO:0000256" key="1">
    <source>
        <dbReference type="ARBA" id="ARBA00009986"/>
    </source>
</evidence>